<comment type="subcellular location">
    <subcellularLocation>
        <location evidence="8">Mitochondrion</location>
    </subcellularLocation>
</comment>
<dbReference type="PIRSF" id="PIRSF006487">
    <property type="entry name" value="GcvT"/>
    <property type="match status" value="1"/>
</dbReference>
<comment type="function">
    <text evidence="8">The glycine cleavage system catalyzes the degradation of glycine.</text>
</comment>
<evidence type="ECO:0000256" key="1">
    <source>
        <dbReference type="ARBA" id="ARBA00008609"/>
    </source>
</evidence>
<dbReference type="InterPro" id="IPR006223">
    <property type="entry name" value="GcvT"/>
</dbReference>
<dbReference type="FunCoup" id="W7XFG4">
    <property type="interactions" value="104"/>
</dbReference>
<dbReference type="GO" id="GO:0004047">
    <property type="term" value="F:aminomethyltransferase activity"/>
    <property type="evidence" value="ECO:0007669"/>
    <property type="project" value="UniProtKB-EC"/>
</dbReference>
<evidence type="ECO:0000256" key="4">
    <source>
        <dbReference type="ARBA" id="ARBA00022679"/>
    </source>
</evidence>
<keyword evidence="3 8" id="KW-0032">Aminotransferase</keyword>
<dbReference type="InterPro" id="IPR006222">
    <property type="entry name" value="GCVT_N"/>
</dbReference>
<dbReference type="NCBIfam" id="NF001567">
    <property type="entry name" value="PRK00389.1"/>
    <property type="match status" value="1"/>
</dbReference>
<feature type="domain" description="GCVT N-terminal" evidence="9">
    <location>
        <begin position="32"/>
        <end position="284"/>
    </location>
</feature>
<dbReference type="InterPro" id="IPR013977">
    <property type="entry name" value="GcvT_C"/>
</dbReference>
<dbReference type="EC" id="2.1.2.10" evidence="2 8"/>
<dbReference type="InParanoid" id="W7XFG4"/>
<dbReference type="InterPro" id="IPR027266">
    <property type="entry name" value="TrmE/GcvT-like"/>
</dbReference>
<dbReference type="Gene3D" id="3.30.70.1400">
    <property type="entry name" value="Aminomethyltransferase beta-barrel domains"/>
    <property type="match status" value="1"/>
</dbReference>
<dbReference type="PANTHER" id="PTHR43757">
    <property type="entry name" value="AMINOMETHYLTRANSFERASE"/>
    <property type="match status" value="1"/>
</dbReference>
<evidence type="ECO:0000256" key="7">
    <source>
        <dbReference type="PIRSR" id="PIRSR006487-1"/>
    </source>
</evidence>
<dbReference type="GO" id="GO:0005739">
    <property type="term" value="C:mitochondrion"/>
    <property type="evidence" value="ECO:0007669"/>
    <property type="project" value="UniProtKB-SubCell"/>
</dbReference>
<evidence type="ECO:0000313" key="11">
    <source>
        <dbReference type="EMBL" id="EWS72756.1"/>
    </source>
</evidence>
<dbReference type="InterPro" id="IPR028896">
    <property type="entry name" value="GcvT/YgfZ/DmdA"/>
</dbReference>
<name>W7XFG4_TETTS</name>
<keyword evidence="8" id="KW-0496">Mitochondrion</keyword>
<evidence type="ECO:0000313" key="12">
    <source>
        <dbReference type="Proteomes" id="UP000009168"/>
    </source>
</evidence>
<dbReference type="STRING" id="312017.W7XFG4"/>
<dbReference type="SUPFAM" id="SSF101790">
    <property type="entry name" value="Aminomethyltransferase beta-barrel domain"/>
    <property type="match status" value="1"/>
</dbReference>
<dbReference type="Gene3D" id="2.40.30.110">
    <property type="entry name" value="Aminomethyltransferase beta-barrel domains"/>
    <property type="match status" value="1"/>
</dbReference>
<proteinExistence type="inferred from homology"/>
<dbReference type="Gene3D" id="4.10.1250.10">
    <property type="entry name" value="Aminomethyltransferase fragment"/>
    <property type="match status" value="1"/>
</dbReference>
<dbReference type="GeneID" id="24439312"/>
<feature type="binding site" evidence="7">
    <location>
        <position position="220"/>
    </location>
    <ligand>
        <name>substrate</name>
    </ligand>
</feature>
<dbReference type="RefSeq" id="XP_012654693.1">
    <property type="nucleotide sequence ID" value="XM_012799239.1"/>
</dbReference>
<evidence type="ECO:0000259" key="10">
    <source>
        <dbReference type="Pfam" id="PF08669"/>
    </source>
</evidence>
<accession>W7XFG4</accession>
<dbReference type="NCBIfam" id="TIGR00528">
    <property type="entry name" value="gcvT"/>
    <property type="match status" value="1"/>
</dbReference>
<organism evidence="11 12">
    <name type="scientific">Tetrahymena thermophila (strain SB210)</name>
    <dbReference type="NCBI Taxonomy" id="312017"/>
    <lineage>
        <taxon>Eukaryota</taxon>
        <taxon>Sar</taxon>
        <taxon>Alveolata</taxon>
        <taxon>Ciliophora</taxon>
        <taxon>Intramacronucleata</taxon>
        <taxon>Oligohymenophorea</taxon>
        <taxon>Hymenostomatida</taxon>
        <taxon>Tetrahymenina</taxon>
        <taxon>Tetrahymenidae</taxon>
        <taxon>Tetrahymena</taxon>
    </lineage>
</organism>
<dbReference type="Gene3D" id="3.30.1360.120">
    <property type="entry name" value="Probable tRNA modification gtpase trme, domain 1"/>
    <property type="match status" value="1"/>
</dbReference>
<comment type="subunit">
    <text evidence="8">The glycine cleavage system is composed of four proteins: P, T, L and H.</text>
</comment>
<dbReference type="SUPFAM" id="SSF103025">
    <property type="entry name" value="Folate-binding domain"/>
    <property type="match status" value="1"/>
</dbReference>
<evidence type="ECO:0000259" key="9">
    <source>
        <dbReference type="Pfam" id="PF01571"/>
    </source>
</evidence>
<dbReference type="GO" id="GO:0006546">
    <property type="term" value="P:glycine catabolic process"/>
    <property type="evidence" value="ECO:0007669"/>
    <property type="project" value="InterPro"/>
</dbReference>
<evidence type="ECO:0000256" key="6">
    <source>
        <dbReference type="ARBA" id="ARBA00047665"/>
    </source>
</evidence>
<dbReference type="Pfam" id="PF01571">
    <property type="entry name" value="GCV_T"/>
    <property type="match status" value="1"/>
</dbReference>
<keyword evidence="8" id="KW-0809">Transit peptide</keyword>
<dbReference type="KEGG" id="tet:TTHERM_000499375"/>
<dbReference type="PANTHER" id="PTHR43757:SF2">
    <property type="entry name" value="AMINOMETHYLTRANSFERASE, MITOCHONDRIAL"/>
    <property type="match status" value="1"/>
</dbReference>
<comment type="similarity">
    <text evidence="1 8">Belongs to the GcvT family.</text>
</comment>
<evidence type="ECO:0000256" key="2">
    <source>
        <dbReference type="ARBA" id="ARBA00012616"/>
    </source>
</evidence>
<dbReference type="FunFam" id="3.30.70.1400:FF:000001">
    <property type="entry name" value="Aminomethyltransferase"/>
    <property type="match status" value="1"/>
</dbReference>
<protein>
    <recommendedName>
        <fullName evidence="2 8">Aminomethyltransferase</fullName>
        <ecNumber evidence="2 8">2.1.2.10</ecNumber>
    </recommendedName>
    <alternativeName>
        <fullName evidence="5 8">Glycine cleavage system T protein</fullName>
    </alternativeName>
</protein>
<dbReference type="AlphaFoldDB" id="W7XFG4"/>
<dbReference type="EMBL" id="GG662548">
    <property type="protein sequence ID" value="EWS72756.1"/>
    <property type="molecule type" value="Genomic_DNA"/>
</dbReference>
<keyword evidence="4 8" id="KW-0808">Transferase</keyword>
<keyword evidence="12" id="KW-1185">Reference proteome</keyword>
<dbReference type="GO" id="GO:0008483">
    <property type="term" value="F:transaminase activity"/>
    <property type="evidence" value="ECO:0007669"/>
    <property type="project" value="UniProtKB-KW"/>
</dbReference>
<evidence type="ECO:0000256" key="5">
    <source>
        <dbReference type="ARBA" id="ARBA00031395"/>
    </source>
</evidence>
<evidence type="ECO:0000256" key="3">
    <source>
        <dbReference type="ARBA" id="ARBA00022576"/>
    </source>
</evidence>
<reference evidence="12" key="1">
    <citation type="journal article" date="2006" name="PLoS Biol.">
        <title>Macronuclear genome sequence of the ciliate Tetrahymena thermophila, a model eukaryote.</title>
        <authorList>
            <person name="Eisen J.A."/>
            <person name="Coyne R.S."/>
            <person name="Wu M."/>
            <person name="Wu D."/>
            <person name="Thiagarajan M."/>
            <person name="Wortman J.R."/>
            <person name="Badger J.H."/>
            <person name="Ren Q."/>
            <person name="Amedeo P."/>
            <person name="Jones K.M."/>
            <person name="Tallon L.J."/>
            <person name="Delcher A.L."/>
            <person name="Salzberg S.L."/>
            <person name="Silva J.C."/>
            <person name="Haas B.J."/>
            <person name="Majoros W.H."/>
            <person name="Farzad M."/>
            <person name="Carlton J.M."/>
            <person name="Smith R.K. Jr."/>
            <person name="Garg J."/>
            <person name="Pearlman R.E."/>
            <person name="Karrer K.M."/>
            <person name="Sun L."/>
            <person name="Manning G."/>
            <person name="Elde N.C."/>
            <person name="Turkewitz A.P."/>
            <person name="Asai D.J."/>
            <person name="Wilkes D.E."/>
            <person name="Wang Y."/>
            <person name="Cai H."/>
            <person name="Collins K."/>
            <person name="Stewart B.A."/>
            <person name="Lee S.R."/>
            <person name="Wilamowska K."/>
            <person name="Weinberg Z."/>
            <person name="Ruzzo W.L."/>
            <person name="Wloga D."/>
            <person name="Gaertig J."/>
            <person name="Frankel J."/>
            <person name="Tsao C.-C."/>
            <person name="Gorovsky M.A."/>
            <person name="Keeling P.J."/>
            <person name="Waller R.F."/>
            <person name="Patron N.J."/>
            <person name="Cherry J.M."/>
            <person name="Stover N.A."/>
            <person name="Krieger C.J."/>
            <person name="del Toro C."/>
            <person name="Ryder H.F."/>
            <person name="Williamson S.C."/>
            <person name="Barbeau R.A."/>
            <person name="Hamilton E.P."/>
            <person name="Orias E."/>
        </authorList>
    </citation>
    <scope>NUCLEOTIDE SEQUENCE [LARGE SCALE GENOMIC DNA]</scope>
    <source>
        <strain evidence="12">SB210</strain>
    </source>
</reference>
<evidence type="ECO:0000256" key="8">
    <source>
        <dbReference type="RuleBase" id="RU003981"/>
    </source>
</evidence>
<dbReference type="OrthoDB" id="10263536at2759"/>
<dbReference type="InterPro" id="IPR029043">
    <property type="entry name" value="GcvT/YgfZ_C"/>
</dbReference>
<dbReference type="Proteomes" id="UP000009168">
    <property type="component" value="Unassembled WGS sequence"/>
</dbReference>
<sequence>MKRVLSIINKSKFAFSSDQPLAKTALCEFHKSQLNAKMVEFAGYEMPVQYKEGVLKEHLHTRESASLFDVSHMGQVKIRGKDSVDFIEKLIVGDIRGKPVAEGFLSLILNKNAGIIDDTIVTKFDDHIHMVVNGANKYIDLEHMKKLKEEFFANSDVSIEYLDTRQLIAIQGPKAAQVLQNLTDTDLSKIKFMHHVDLTLKGGMKVNACRCGYTGEDGFEISVSEQEAVQLAELLLANPLLKPAGLGARDSLRVEAGLCLHGQDMSPQISPAEATLLWTVRKTKDNPFPEKQKFLGSEVLAKQRKEGVSQKRVGFAVKNNGIIRQGCDVLDEQGNKVGHVSSGTYSPILKKGVGMIFVPPALSSVGQQLKAVSKGKEFPIEVTKMPFVEAKYYRGQ</sequence>
<gene>
    <name evidence="11" type="ORF">TTHERM_000499375</name>
</gene>
<feature type="domain" description="Aminomethyltransferase C-terminal" evidence="10">
    <location>
        <begin position="311"/>
        <end position="388"/>
    </location>
</feature>
<dbReference type="GO" id="GO:0005960">
    <property type="term" value="C:glycine cleavage complex"/>
    <property type="evidence" value="ECO:0007669"/>
    <property type="project" value="InterPro"/>
</dbReference>
<comment type="catalytic activity">
    <reaction evidence="6 8">
        <text>N(6)-[(R)-S(8)-aminomethyldihydrolipoyl]-L-lysyl-[protein] + (6S)-5,6,7,8-tetrahydrofolate = N(6)-[(R)-dihydrolipoyl]-L-lysyl-[protein] + (6R)-5,10-methylene-5,6,7,8-tetrahydrofolate + NH4(+)</text>
        <dbReference type="Rhea" id="RHEA:16945"/>
        <dbReference type="Rhea" id="RHEA-COMP:10475"/>
        <dbReference type="Rhea" id="RHEA-COMP:10492"/>
        <dbReference type="ChEBI" id="CHEBI:15636"/>
        <dbReference type="ChEBI" id="CHEBI:28938"/>
        <dbReference type="ChEBI" id="CHEBI:57453"/>
        <dbReference type="ChEBI" id="CHEBI:83100"/>
        <dbReference type="ChEBI" id="CHEBI:83143"/>
        <dbReference type="EC" id="2.1.2.10"/>
    </reaction>
</comment>
<dbReference type="Pfam" id="PF08669">
    <property type="entry name" value="GCV_T_C"/>
    <property type="match status" value="1"/>
</dbReference>